<dbReference type="SMART" id="SM00195">
    <property type="entry name" value="DSPc"/>
    <property type="match status" value="1"/>
</dbReference>
<dbReference type="InterPro" id="IPR000340">
    <property type="entry name" value="Dual-sp_phosphatase_cat-dom"/>
</dbReference>
<name>A0A183SE73_SCHSO</name>
<evidence type="ECO:0000313" key="7">
    <source>
        <dbReference type="WBParaSite" id="SSLN_0000260801-mRNA-1"/>
    </source>
</evidence>
<keyword evidence="1" id="KW-0378">Hydrolase</keyword>
<dbReference type="PANTHER" id="PTHR46712">
    <property type="entry name" value="PHOSPHATIDYLGLYCEROPHOSPHATASE AND PROTEIN-TYROSINE PHOSPHATASE 1"/>
    <property type="match status" value="1"/>
</dbReference>
<protein>
    <submittedName>
        <fullName evidence="7">TYR_PHOSPHATASE_2 domain-containing protein</fullName>
    </submittedName>
</protein>
<feature type="domain" description="Tyrosine-protein phosphatase" evidence="3">
    <location>
        <begin position="23"/>
        <end position="174"/>
    </location>
</feature>
<sequence>MLAKFYISLAYGASAYLLGARTWYDRISDHLILGGLPVLSKWDEVQKRETITHVVSLLEPFEVKFFVLGPAEAASRGLKYLSLPVADFSGVPTTSQANEGIDFIDSCRNSGSSVYIHCKAGRTRSAFLVTCYFMSRYGLSPTESVERIRANRKHILLPDVHMEGLQRYHHILQERQASRTGMCHV</sequence>
<evidence type="ECO:0000259" key="4">
    <source>
        <dbReference type="PROSITE" id="PS50056"/>
    </source>
</evidence>
<dbReference type="AlphaFoldDB" id="A0A183SE73"/>
<dbReference type="GO" id="GO:0004721">
    <property type="term" value="F:phosphoprotein phosphatase activity"/>
    <property type="evidence" value="ECO:0007669"/>
    <property type="project" value="UniProtKB-KW"/>
</dbReference>
<dbReference type="Proteomes" id="UP000275846">
    <property type="component" value="Unassembled WGS sequence"/>
</dbReference>
<dbReference type="SUPFAM" id="SSF52799">
    <property type="entry name" value="(Phosphotyrosine protein) phosphatases II"/>
    <property type="match status" value="1"/>
</dbReference>
<evidence type="ECO:0000256" key="1">
    <source>
        <dbReference type="ARBA" id="ARBA00022801"/>
    </source>
</evidence>
<evidence type="ECO:0000256" key="2">
    <source>
        <dbReference type="ARBA" id="ARBA00022912"/>
    </source>
</evidence>
<dbReference type="InterPro" id="IPR020422">
    <property type="entry name" value="TYR_PHOSPHATASE_DUAL_dom"/>
</dbReference>
<dbReference type="InterPro" id="IPR000387">
    <property type="entry name" value="Tyr_Pase_dom"/>
</dbReference>
<reference evidence="7" key="1">
    <citation type="submission" date="2016-06" db="UniProtKB">
        <authorList>
            <consortium name="WormBaseParasite"/>
        </authorList>
    </citation>
    <scope>IDENTIFICATION</scope>
</reference>
<evidence type="ECO:0000313" key="6">
    <source>
        <dbReference type="Proteomes" id="UP000275846"/>
    </source>
</evidence>
<keyword evidence="6" id="KW-1185">Reference proteome</keyword>
<dbReference type="PANTHER" id="PTHR46712:SF1">
    <property type="entry name" value="PHOSPHATIDYLGLYCEROPHOSPHATASE AND PROTEIN-TYROSINE PHOSPHATASE 1"/>
    <property type="match status" value="1"/>
</dbReference>
<dbReference type="STRING" id="70667.A0A183SE73"/>
<gene>
    <name evidence="5" type="ORF">SSLN_LOCUS2521</name>
</gene>
<keyword evidence="2" id="KW-0904">Protein phosphatase</keyword>
<accession>A0A183SE73</accession>
<evidence type="ECO:0000313" key="5">
    <source>
        <dbReference type="EMBL" id="VDL88906.1"/>
    </source>
</evidence>
<proteinExistence type="predicted"/>
<dbReference type="GO" id="GO:0004439">
    <property type="term" value="F:phosphatidylinositol-4,5-bisphosphate 5-phosphatase activity"/>
    <property type="evidence" value="ECO:0007669"/>
    <property type="project" value="TreeGrafter"/>
</dbReference>
<dbReference type="OrthoDB" id="273181at2759"/>
<dbReference type="PROSITE" id="PS50054">
    <property type="entry name" value="TYR_PHOSPHATASE_DUAL"/>
    <property type="match status" value="1"/>
</dbReference>
<dbReference type="Gene3D" id="3.90.190.10">
    <property type="entry name" value="Protein tyrosine phosphatase superfamily"/>
    <property type="match status" value="1"/>
</dbReference>
<reference evidence="5 6" key="2">
    <citation type="submission" date="2018-11" db="EMBL/GenBank/DDBJ databases">
        <authorList>
            <consortium name="Pathogen Informatics"/>
        </authorList>
    </citation>
    <scope>NUCLEOTIDE SEQUENCE [LARGE SCALE GENOMIC DNA]</scope>
    <source>
        <strain evidence="5 6">NST_G2</strain>
    </source>
</reference>
<evidence type="ECO:0000259" key="3">
    <source>
        <dbReference type="PROSITE" id="PS50054"/>
    </source>
</evidence>
<dbReference type="InterPro" id="IPR042165">
    <property type="entry name" value="PTPMT1"/>
</dbReference>
<dbReference type="GO" id="GO:0008962">
    <property type="term" value="F:phosphatidylglycerophosphatase activity"/>
    <property type="evidence" value="ECO:0007669"/>
    <property type="project" value="TreeGrafter"/>
</dbReference>
<dbReference type="PROSITE" id="PS00383">
    <property type="entry name" value="TYR_PHOSPHATASE_1"/>
    <property type="match status" value="1"/>
</dbReference>
<dbReference type="EMBL" id="UYSU01032274">
    <property type="protein sequence ID" value="VDL88906.1"/>
    <property type="molecule type" value="Genomic_DNA"/>
</dbReference>
<dbReference type="Pfam" id="PF00782">
    <property type="entry name" value="DSPc"/>
    <property type="match status" value="1"/>
</dbReference>
<dbReference type="WBParaSite" id="SSLN_0000260801-mRNA-1">
    <property type="protein sequence ID" value="SSLN_0000260801-mRNA-1"/>
    <property type="gene ID" value="SSLN_0000260801"/>
</dbReference>
<dbReference type="FunFam" id="3.90.190.10:FF:000157">
    <property type="entry name" value="Protein-tyrosine phosphatase"/>
    <property type="match status" value="1"/>
</dbReference>
<dbReference type="PROSITE" id="PS50056">
    <property type="entry name" value="TYR_PHOSPHATASE_2"/>
    <property type="match status" value="1"/>
</dbReference>
<dbReference type="InterPro" id="IPR029021">
    <property type="entry name" value="Prot-tyrosine_phosphatase-like"/>
</dbReference>
<dbReference type="InterPro" id="IPR016130">
    <property type="entry name" value="Tyr_Pase_AS"/>
</dbReference>
<feature type="domain" description="Tyrosine specific protein phosphatases" evidence="4">
    <location>
        <begin position="98"/>
        <end position="163"/>
    </location>
</feature>
<organism evidence="7">
    <name type="scientific">Schistocephalus solidus</name>
    <name type="common">Tapeworm</name>
    <dbReference type="NCBI Taxonomy" id="70667"/>
    <lineage>
        <taxon>Eukaryota</taxon>
        <taxon>Metazoa</taxon>
        <taxon>Spiralia</taxon>
        <taxon>Lophotrochozoa</taxon>
        <taxon>Platyhelminthes</taxon>
        <taxon>Cestoda</taxon>
        <taxon>Eucestoda</taxon>
        <taxon>Diphyllobothriidea</taxon>
        <taxon>Diphyllobothriidae</taxon>
        <taxon>Schistocephalus</taxon>
    </lineage>
</organism>